<gene>
    <name evidence="1" type="ORF">HNQ72_005422</name>
</gene>
<reference evidence="1 2" key="1">
    <citation type="submission" date="2020-08" db="EMBL/GenBank/DDBJ databases">
        <title>Genomic Encyclopedia of Type Strains, Phase IV (KMG-IV): sequencing the most valuable type-strain genomes for metagenomic binning, comparative biology and taxonomic classification.</title>
        <authorList>
            <person name="Goeker M."/>
        </authorList>
    </citation>
    <scope>NUCLEOTIDE SEQUENCE [LARGE SCALE GENOMIC DNA]</scope>
    <source>
        <strain evidence="1 2">DSM 100734</strain>
    </source>
</reference>
<sequence length="250" mass="27919">MARSRYVPIVTDTALNGIHIPLAALPSALGRCALTLFVVNDDPIYKASLRGSATCLLVHNHYIVACCYHQFKDIDPQKIGLLTKGGETLVTSGGVRHFIDRNDSEFHDLALFDFTEPCQAIPELREHFHRFVVIPPAAPSDDAMFVQVSGFPIADQTYDLAENNHISLAKRHIHCDILQPSHDESVVLLGPHKPLDFLPDGLSGGPAFTVQRIGNQPTCWYRDARRKRQDLYPQKRIHSVSDPCLPQLVR</sequence>
<evidence type="ECO:0000313" key="1">
    <source>
        <dbReference type="EMBL" id="MBB6165574.1"/>
    </source>
</evidence>
<dbReference type="EMBL" id="JACHEG010000010">
    <property type="protein sequence ID" value="MBB6165574.1"/>
    <property type="molecule type" value="Genomic_DNA"/>
</dbReference>
<dbReference type="AlphaFoldDB" id="A0A7W9YBM0"/>
<comment type="caution">
    <text evidence="1">The sequence shown here is derived from an EMBL/GenBank/DDBJ whole genome shotgun (WGS) entry which is preliminary data.</text>
</comment>
<name>A0A7W9YBM0_9HYPH</name>
<accession>A0A7W9YBM0</accession>
<organism evidence="1 2">
    <name type="scientific">Rhizobium wenxiniae</name>
    <dbReference type="NCBI Taxonomy" id="1737357"/>
    <lineage>
        <taxon>Bacteria</taxon>
        <taxon>Pseudomonadati</taxon>
        <taxon>Pseudomonadota</taxon>
        <taxon>Alphaproteobacteria</taxon>
        <taxon>Hyphomicrobiales</taxon>
        <taxon>Rhizobiaceae</taxon>
        <taxon>Rhizobium/Agrobacterium group</taxon>
        <taxon>Rhizobium</taxon>
    </lineage>
</organism>
<keyword evidence="2" id="KW-1185">Reference proteome</keyword>
<dbReference type="RefSeq" id="WP_183996972.1">
    <property type="nucleotide sequence ID" value="NZ_BMHW01000011.1"/>
</dbReference>
<dbReference type="Proteomes" id="UP000547879">
    <property type="component" value="Unassembled WGS sequence"/>
</dbReference>
<evidence type="ECO:0000313" key="2">
    <source>
        <dbReference type="Proteomes" id="UP000547879"/>
    </source>
</evidence>
<protein>
    <submittedName>
        <fullName evidence="1">Uncharacterized protein</fullName>
    </submittedName>
</protein>
<proteinExistence type="predicted"/>